<evidence type="ECO:0000313" key="6">
    <source>
        <dbReference type="EMBL" id="QBI18150.1"/>
    </source>
</evidence>
<dbReference type="OrthoDB" id="8441067at2"/>
<keyword evidence="7" id="KW-1185">Reference proteome</keyword>
<dbReference type="InterPro" id="IPR011761">
    <property type="entry name" value="ATP-grasp"/>
</dbReference>
<keyword evidence="1" id="KW-0436">Ligase</keyword>
<dbReference type="RefSeq" id="WP_131153148.1">
    <property type="nucleotide sequence ID" value="NZ_CP036402.1"/>
</dbReference>
<dbReference type="PANTHER" id="PTHR43585:SF2">
    <property type="entry name" value="ATP-GRASP ENZYME FSQD"/>
    <property type="match status" value="1"/>
</dbReference>
<accession>A0A411YAA6</accession>
<reference evidence="6 7" key="1">
    <citation type="submission" date="2019-01" db="EMBL/GenBank/DDBJ databases">
        <title>Egibacter rhizosphaerae EGI 80759T.</title>
        <authorList>
            <person name="Chen D.-D."/>
            <person name="Tian Y."/>
            <person name="Jiao J.-Y."/>
            <person name="Zhang X.-T."/>
            <person name="Zhang Y.-G."/>
            <person name="Zhang Y."/>
            <person name="Xiao M."/>
            <person name="Shu W.-S."/>
            <person name="Li W.-J."/>
        </authorList>
    </citation>
    <scope>NUCLEOTIDE SEQUENCE [LARGE SCALE GENOMIC DNA]</scope>
    <source>
        <strain evidence="6 7">EGI 80759</strain>
    </source>
</reference>
<dbReference type="Gene3D" id="3.30.470.20">
    <property type="entry name" value="ATP-grasp fold, B domain"/>
    <property type="match status" value="1"/>
</dbReference>
<organism evidence="6 7">
    <name type="scientific">Egibacter rhizosphaerae</name>
    <dbReference type="NCBI Taxonomy" id="1670831"/>
    <lineage>
        <taxon>Bacteria</taxon>
        <taxon>Bacillati</taxon>
        <taxon>Actinomycetota</taxon>
        <taxon>Nitriliruptoria</taxon>
        <taxon>Egibacterales</taxon>
        <taxon>Egibacteraceae</taxon>
        <taxon>Egibacter</taxon>
    </lineage>
</organism>
<dbReference type="PANTHER" id="PTHR43585">
    <property type="entry name" value="FUMIPYRROLE BIOSYNTHESIS PROTEIN C"/>
    <property type="match status" value="1"/>
</dbReference>
<evidence type="ECO:0000256" key="1">
    <source>
        <dbReference type="ARBA" id="ARBA00022598"/>
    </source>
</evidence>
<dbReference type="EMBL" id="CP036402">
    <property type="protein sequence ID" value="QBI18150.1"/>
    <property type="molecule type" value="Genomic_DNA"/>
</dbReference>
<dbReference type="PROSITE" id="PS50975">
    <property type="entry name" value="ATP_GRASP"/>
    <property type="match status" value="1"/>
</dbReference>
<proteinExistence type="predicted"/>
<dbReference type="GO" id="GO:0046872">
    <property type="term" value="F:metal ion binding"/>
    <property type="evidence" value="ECO:0007669"/>
    <property type="project" value="InterPro"/>
</dbReference>
<name>A0A411YAA6_9ACTN</name>
<evidence type="ECO:0000313" key="7">
    <source>
        <dbReference type="Proteomes" id="UP000291469"/>
    </source>
</evidence>
<dbReference type="InterPro" id="IPR052032">
    <property type="entry name" value="ATP-dep_AA_Ligase"/>
</dbReference>
<evidence type="ECO:0000256" key="2">
    <source>
        <dbReference type="ARBA" id="ARBA00022741"/>
    </source>
</evidence>
<protein>
    <submittedName>
        <fullName evidence="6">ATP-grasp domain-containing protein</fullName>
    </submittedName>
</protein>
<dbReference type="AlphaFoldDB" id="A0A411YAA6"/>
<dbReference type="Proteomes" id="UP000291469">
    <property type="component" value="Chromosome"/>
</dbReference>
<keyword evidence="2 4" id="KW-0547">Nucleotide-binding</keyword>
<gene>
    <name evidence="6" type="ORF">ER308_00225</name>
</gene>
<dbReference type="InterPro" id="IPR005479">
    <property type="entry name" value="CPAse_ATP-bd"/>
</dbReference>
<evidence type="ECO:0000256" key="3">
    <source>
        <dbReference type="ARBA" id="ARBA00022840"/>
    </source>
</evidence>
<feature type="domain" description="ATP-grasp" evidence="5">
    <location>
        <begin position="106"/>
        <end position="322"/>
    </location>
</feature>
<dbReference type="PROSITE" id="PS00867">
    <property type="entry name" value="CPSASE_2"/>
    <property type="match status" value="1"/>
</dbReference>
<dbReference type="GO" id="GO:0005524">
    <property type="term" value="F:ATP binding"/>
    <property type="evidence" value="ECO:0007669"/>
    <property type="project" value="UniProtKB-UniRule"/>
</dbReference>
<keyword evidence="3 4" id="KW-0067">ATP-binding</keyword>
<dbReference type="KEGG" id="erz:ER308_00225"/>
<evidence type="ECO:0000259" key="5">
    <source>
        <dbReference type="PROSITE" id="PS50975"/>
    </source>
</evidence>
<dbReference type="GO" id="GO:0016874">
    <property type="term" value="F:ligase activity"/>
    <property type="evidence" value="ECO:0007669"/>
    <property type="project" value="UniProtKB-KW"/>
</dbReference>
<dbReference type="Pfam" id="PF13535">
    <property type="entry name" value="ATP-grasp_4"/>
    <property type="match status" value="1"/>
</dbReference>
<dbReference type="SUPFAM" id="SSF56059">
    <property type="entry name" value="Glutathione synthetase ATP-binding domain-like"/>
    <property type="match status" value="1"/>
</dbReference>
<sequence length="427" mass="47765">MPRNVFVIGLDEPNRALLELLPAARDCTFHPLLSFEELRGVEHFPIPELLAEAERRLDNFEGSIDAITTIIDFPATEFVPLLARPRGLHTPSLEGVLACNHKYWSRQLQEEAAPEAVPGYAILDPYGDDPLAATGLEPPIWVKPLNAFRSHLGFRINQPQDLYAALPVIREELPRLAAPFESVLKYADLPPRLAELGGKVCIAEQIISGRLCTVEGYVQHGVPHVYGIVDSVRAPNRSSFARYQYPSSLPPPVQRRIVDIAERVMTSIGLDHSPFNMELFYNARRDTIAVLEINPRLSQSHAPLFDLVDGVSHLQVMTDVALGRPPEMQSGQGRYDIAAKFFLRAYRDARVTAVPSEQQIARIIERIPGTKISALVEESTQLSDLEDQDAYSFELAEVYLGARSNRELLARWHAVREELAFGLQDPD</sequence>
<evidence type="ECO:0000256" key="4">
    <source>
        <dbReference type="PROSITE-ProRule" id="PRU00409"/>
    </source>
</evidence>